<reference evidence="2 3" key="1">
    <citation type="submission" date="2021-01" db="EMBL/GenBank/DDBJ databases">
        <title>Diatom-associated Roseobacters Show Island Model of Population Structure.</title>
        <authorList>
            <person name="Qu L."/>
            <person name="Feng X."/>
            <person name="Chen Y."/>
            <person name="Li L."/>
            <person name="Wang X."/>
            <person name="Hu Z."/>
            <person name="Wang H."/>
            <person name="Luo H."/>
        </authorList>
    </citation>
    <scope>NUCLEOTIDE SEQUENCE [LARGE SCALE GENOMIC DNA]</scope>
    <source>
        <strain evidence="2 3">TR60-84</strain>
    </source>
</reference>
<dbReference type="AlphaFoldDB" id="A0AAE2VWY6"/>
<protein>
    <recommendedName>
        <fullName evidence="4">Peptidase M23</fullName>
    </recommendedName>
</protein>
<feature type="transmembrane region" description="Helical" evidence="1">
    <location>
        <begin position="34"/>
        <end position="52"/>
    </location>
</feature>
<accession>A0AAE2VWY6</accession>
<dbReference type="GeneID" id="93914369"/>
<comment type="caution">
    <text evidence="2">The sequence shown here is derived from an EMBL/GenBank/DDBJ whole genome shotgun (WGS) entry which is preliminary data.</text>
</comment>
<evidence type="ECO:0000313" key="3">
    <source>
        <dbReference type="Proteomes" id="UP000732193"/>
    </source>
</evidence>
<evidence type="ECO:0000256" key="1">
    <source>
        <dbReference type="SAM" id="Phobius"/>
    </source>
</evidence>
<sequence length="55" mass="5983">MTYILRSLPLIVLATASGAHEAGHLHQHVTDPNWMPLIGGLLVISLAALIAWSRR</sequence>
<dbReference type="Proteomes" id="UP000732193">
    <property type="component" value="Unassembled WGS sequence"/>
</dbReference>
<evidence type="ECO:0000313" key="2">
    <source>
        <dbReference type="EMBL" id="MBM1713030.1"/>
    </source>
</evidence>
<evidence type="ECO:0008006" key="4">
    <source>
        <dbReference type="Google" id="ProtNLM"/>
    </source>
</evidence>
<gene>
    <name evidence="2" type="ORF">JQV55_05595</name>
</gene>
<keyword evidence="1" id="KW-0812">Transmembrane</keyword>
<name>A0AAE2VWY6_9RHOB</name>
<keyword evidence="1" id="KW-1133">Transmembrane helix</keyword>
<keyword evidence="3" id="KW-1185">Reference proteome</keyword>
<organism evidence="2 3">
    <name type="scientific">Sulfitobacter geojensis</name>
    <dbReference type="NCBI Taxonomy" id="1342299"/>
    <lineage>
        <taxon>Bacteria</taxon>
        <taxon>Pseudomonadati</taxon>
        <taxon>Pseudomonadota</taxon>
        <taxon>Alphaproteobacteria</taxon>
        <taxon>Rhodobacterales</taxon>
        <taxon>Roseobacteraceae</taxon>
        <taxon>Sulfitobacter</taxon>
    </lineage>
</organism>
<proteinExistence type="predicted"/>
<keyword evidence="1" id="KW-0472">Membrane</keyword>
<dbReference type="EMBL" id="JAFBRM010000001">
    <property type="protein sequence ID" value="MBM1713030.1"/>
    <property type="molecule type" value="Genomic_DNA"/>
</dbReference>
<dbReference type="RefSeq" id="WP_156026649.1">
    <property type="nucleotide sequence ID" value="NZ_JACBZG010000002.1"/>
</dbReference>